<sequence length="1635" mass="169724">MGGDTADDERVVAYATDDGAVVTMSSTDSVRSYFALVVTVLVVTGGFVGFVGFVGVGPAAAAGNTLVVDPADPSAYDTVQAALDASSDGDTVEVRPGTYPEEVAISTAVTLTAPSGATLDGSSFGTDSVGIDIDPSLSSGLLVEGFTVEGYGDGISVGGTTGDASYGDTGETEIVGGWTIQDVTVRNNADDGLDVAAATGSAWTMTGVTAVDNGDEGIEIGGPGGSVAWTMDSVESSRNGDKGIFVSLSTGTWSILDSTTDDNDNAGVYITSRDSTWTIGRHTATGNGATGIDVAGSFSDAWTVHNSTLSNNQGSGIGNGGGIAGDWEIRDTVTESNYDFGVYVPNAPDDWRLRNVTVRDNSWGGISVQGTEGNWRIDDSTIENNGDYRGLDAIEAKYTEGAWAIDNTSIVGNANGGIDAEGGDYTGDATGNWWGQASGPTGTQCVGNVDCSSPLPSAPGTTPPTTATVAGTVTDASGTPLDGILVVVSRDDGTGSFVDLPGVGTDANGQYSAEVDVPSGQTNVDVRVRFVDADDVYASESYDEALDPNDATTVPVKAGTTVTVDEDLLVEDDVTGGFAGTVTTDAGDPLSGVEVTVFRDDGTGTFREWTTERTDANGEYDIAVRPVSQSDADVTAKLRFVDPSGLYATEWYESVGEAATQSDAEAVTAAVGSAQSNLDVSLGDASVATVAGTVTDEAGDPLDGILVVVSRDDGTGSFTDVGTTNTLSTGRYSFEADVPSGQSSVDLRVRFVDADDVYASESYDDALDPDDATTVTVPAGTTGTVDEDLLLEDDVTGRFLGTLTDESGAPVSGIDVTVFRDDGTGTFREWTTERTDANGEYDIAVRPVSQSDASVDAKLRFSDPDEEYATEWYKSGTVNARSGSDAEAVTAAVGNGLIDLDEELQDNVVTVGGIVDNAENERLEGISVRVYRDDGTGQFVLYSPATTTTDSSGRYTTEVAPLPGESTVRFRVKFSDPGDDYGRIFYRDALNPDNAEVLEYVSGTKLPNVPGTLSPRQDVSVRYLGSVYDGADQSTPLEDVRVTIFRDDGTGTFREWTNVRTDENGYWETDVYPPEGESEVAVKIRYRDETGKFVEEWEFDAPSEATADVKAASVGNSFLLYGTRLARDETATVSGAVTDRYGNRLSGIEVTLYRHDGVGASEPYATTTTRDVTGQYRFDVPAPYGESTVGTRLRFHDPSGEYAPMWYDDARRRANSTRLNTAVGDSSGGHFQTLFEAGLLLDVRVQALSTCPDPTDADSCTFADATDEVTVDPGEEVAIRYELWNGDDRTYPSYELTDSETGASLQNSGSGLPRGSIVGTEATLTAPIVDGTYDYEVDASGVNSLGETTTDNDWYTVKVTGSVVQTVKTDGQFDATVSNAGSGQSVLVDGGASGMSAAANTTFESLRLTTAGGDFTLSTTASDAAPAGTQRLATGSGPTLGYLTVDHSVPDSQIDGAVFRFRVNKSTLADASASPSDLRLYRYVGGSPTALSTTLVRETPTQYVFETDSPGLSVFAVGVRESRRGGGGGGGGGGSGGGDGGSSGGDDGSSSDIDDGTEDVEATSTATPASATTTAESPTSTPTVTASPTATAEPTSPAPPTTATRTETRSPGLGPLAALLALLLVAVAARRESRQ</sequence>
<dbReference type="SMART" id="SM00710">
    <property type="entry name" value="PbH1"/>
    <property type="match status" value="9"/>
</dbReference>
<evidence type="ECO:0000256" key="2">
    <source>
        <dbReference type="SAM" id="Phobius"/>
    </source>
</evidence>
<keyword evidence="2" id="KW-0472">Membrane</keyword>
<gene>
    <name evidence="4" type="ORF">SAMN04487949_2449</name>
</gene>
<dbReference type="STRING" id="660521.SAMN04487949_2449"/>
<evidence type="ECO:0000259" key="3">
    <source>
        <dbReference type="Pfam" id="PF13229"/>
    </source>
</evidence>
<dbReference type="InterPro" id="IPR026453">
    <property type="entry name" value="PGF_pre_PGF"/>
</dbReference>
<dbReference type="InterPro" id="IPR039448">
    <property type="entry name" value="Beta_helix"/>
</dbReference>
<name>A0A1G9VPT7_9EURY</name>
<feature type="transmembrane region" description="Helical" evidence="2">
    <location>
        <begin position="33"/>
        <end position="56"/>
    </location>
</feature>
<dbReference type="Gene3D" id="2.160.20.10">
    <property type="entry name" value="Single-stranded right-handed beta-helix, Pectin lyase-like"/>
    <property type="match status" value="1"/>
</dbReference>
<dbReference type="SUPFAM" id="SSF49464">
    <property type="entry name" value="Carboxypeptidase regulatory domain-like"/>
    <property type="match status" value="1"/>
</dbReference>
<feature type="compositionally biased region" description="Acidic residues" evidence="1">
    <location>
        <begin position="1552"/>
        <end position="1561"/>
    </location>
</feature>
<evidence type="ECO:0000313" key="4">
    <source>
        <dbReference type="EMBL" id="SDM73825.1"/>
    </source>
</evidence>
<dbReference type="InterPro" id="IPR008969">
    <property type="entry name" value="CarboxyPept-like_regulatory"/>
</dbReference>
<evidence type="ECO:0000256" key="1">
    <source>
        <dbReference type="SAM" id="MobiDB-lite"/>
    </source>
</evidence>
<feature type="compositionally biased region" description="Low complexity" evidence="1">
    <location>
        <begin position="1562"/>
        <end position="1612"/>
    </location>
</feature>
<protein>
    <submittedName>
        <fullName evidence="4">PGF-pre-PGF domain-containing protein</fullName>
    </submittedName>
</protein>
<feature type="domain" description="Right handed beta helix" evidence="3">
    <location>
        <begin position="176"/>
        <end position="319"/>
    </location>
</feature>
<organism evidence="4 5">
    <name type="scientific">Halogranum gelatinilyticum</name>
    <dbReference type="NCBI Taxonomy" id="660521"/>
    <lineage>
        <taxon>Archaea</taxon>
        <taxon>Methanobacteriati</taxon>
        <taxon>Methanobacteriota</taxon>
        <taxon>Stenosarchaea group</taxon>
        <taxon>Halobacteria</taxon>
        <taxon>Halobacteriales</taxon>
        <taxon>Haloferacaceae</taxon>
    </lineage>
</organism>
<dbReference type="InterPro" id="IPR012334">
    <property type="entry name" value="Pectin_lyas_fold"/>
</dbReference>
<dbReference type="EMBL" id="FNHL01000003">
    <property type="protein sequence ID" value="SDM73825.1"/>
    <property type="molecule type" value="Genomic_DNA"/>
</dbReference>
<dbReference type="Pfam" id="PF13229">
    <property type="entry name" value="Beta_helix"/>
    <property type="match status" value="1"/>
</dbReference>
<proteinExistence type="predicted"/>
<dbReference type="SUPFAM" id="SSF51126">
    <property type="entry name" value="Pectin lyase-like"/>
    <property type="match status" value="2"/>
</dbReference>
<keyword evidence="5" id="KW-1185">Reference proteome</keyword>
<dbReference type="Proteomes" id="UP000199451">
    <property type="component" value="Unassembled WGS sequence"/>
</dbReference>
<keyword evidence="2" id="KW-0812">Transmembrane</keyword>
<dbReference type="InterPro" id="IPR006626">
    <property type="entry name" value="PbH1"/>
</dbReference>
<feature type="region of interest" description="Disordered" evidence="1">
    <location>
        <begin position="1523"/>
        <end position="1612"/>
    </location>
</feature>
<feature type="compositionally biased region" description="Gly residues" evidence="1">
    <location>
        <begin position="1525"/>
        <end position="1547"/>
    </location>
</feature>
<dbReference type="NCBIfam" id="TIGR04213">
    <property type="entry name" value="PGF_pre_PGF"/>
    <property type="match status" value="1"/>
</dbReference>
<keyword evidence="2" id="KW-1133">Transmembrane helix</keyword>
<reference evidence="5" key="1">
    <citation type="submission" date="2016-10" db="EMBL/GenBank/DDBJ databases">
        <authorList>
            <person name="Varghese N."/>
            <person name="Submissions S."/>
        </authorList>
    </citation>
    <scope>NUCLEOTIDE SEQUENCE [LARGE SCALE GENOMIC DNA]</scope>
    <source>
        <strain evidence="5">CGMCC 1.10119</strain>
    </source>
</reference>
<accession>A0A1G9VPT7</accession>
<dbReference type="InterPro" id="IPR011050">
    <property type="entry name" value="Pectin_lyase_fold/virulence"/>
</dbReference>
<evidence type="ECO:0000313" key="5">
    <source>
        <dbReference type="Proteomes" id="UP000199451"/>
    </source>
</evidence>